<sequence length="125" mass="13718">MNIDMESIKTIDEFHELVKCKKYTILCFSGSNVPPGSVVEATYTHITTAIPTEMLSIVTINLKENPAISLVADVKEEMMLVFMDGREIARYPGIAPDQLEYVVSKTLCGLGDANEGFAQAICSKI</sequence>
<gene>
    <name evidence="1" type="ORF">N7460_007851</name>
</gene>
<evidence type="ECO:0000313" key="1">
    <source>
        <dbReference type="EMBL" id="KAJ6038080.1"/>
    </source>
</evidence>
<accession>A0AAD6I9U6</accession>
<reference evidence="1" key="1">
    <citation type="journal article" date="2023" name="IMA Fungus">
        <title>Comparative genomic study of the Penicillium genus elucidates a diverse pangenome and 15 lateral gene transfer events.</title>
        <authorList>
            <person name="Petersen C."/>
            <person name="Sorensen T."/>
            <person name="Nielsen M.R."/>
            <person name="Sondergaard T.E."/>
            <person name="Sorensen J.L."/>
            <person name="Fitzpatrick D.A."/>
            <person name="Frisvad J.C."/>
            <person name="Nielsen K.L."/>
        </authorList>
    </citation>
    <scope>NUCLEOTIDE SEQUENCE</scope>
    <source>
        <strain evidence="1">IBT 15450</strain>
    </source>
</reference>
<evidence type="ECO:0008006" key="3">
    <source>
        <dbReference type="Google" id="ProtNLM"/>
    </source>
</evidence>
<dbReference type="AlphaFoldDB" id="A0AAD6I9U6"/>
<organism evidence="1 2">
    <name type="scientific">Penicillium canescens</name>
    <dbReference type="NCBI Taxonomy" id="5083"/>
    <lineage>
        <taxon>Eukaryota</taxon>
        <taxon>Fungi</taxon>
        <taxon>Dikarya</taxon>
        <taxon>Ascomycota</taxon>
        <taxon>Pezizomycotina</taxon>
        <taxon>Eurotiomycetes</taxon>
        <taxon>Eurotiomycetidae</taxon>
        <taxon>Eurotiales</taxon>
        <taxon>Aspergillaceae</taxon>
        <taxon>Penicillium</taxon>
    </lineage>
</organism>
<dbReference type="Gene3D" id="3.40.30.10">
    <property type="entry name" value="Glutaredoxin"/>
    <property type="match status" value="1"/>
</dbReference>
<comment type="caution">
    <text evidence="1">The sequence shown here is derived from an EMBL/GenBank/DDBJ whole genome shotgun (WGS) entry which is preliminary data.</text>
</comment>
<protein>
    <recommendedName>
        <fullName evidence="3">Thioredoxin</fullName>
    </recommendedName>
</protein>
<dbReference type="Proteomes" id="UP001219568">
    <property type="component" value="Unassembled WGS sequence"/>
</dbReference>
<reference evidence="1" key="2">
    <citation type="submission" date="2023-01" db="EMBL/GenBank/DDBJ databases">
        <authorList>
            <person name="Petersen C."/>
        </authorList>
    </citation>
    <scope>NUCLEOTIDE SEQUENCE</scope>
    <source>
        <strain evidence="1">IBT 15450</strain>
    </source>
</reference>
<keyword evidence="2" id="KW-1185">Reference proteome</keyword>
<dbReference type="EMBL" id="JAQJZL010000009">
    <property type="protein sequence ID" value="KAJ6038080.1"/>
    <property type="molecule type" value="Genomic_DNA"/>
</dbReference>
<dbReference type="InterPro" id="IPR036249">
    <property type="entry name" value="Thioredoxin-like_sf"/>
</dbReference>
<name>A0AAD6I9U6_PENCN</name>
<evidence type="ECO:0000313" key="2">
    <source>
        <dbReference type="Proteomes" id="UP001219568"/>
    </source>
</evidence>
<proteinExistence type="predicted"/>
<dbReference type="SUPFAM" id="SSF52833">
    <property type="entry name" value="Thioredoxin-like"/>
    <property type="match status" value="1"/>
</dbReference>